<protein>
    <submittedName>
        <fullName evidence="1">Uncharacterized protein</fullName>
    </submittedName>
</protein>
<dbReference type="EMBL" id="BARV01034313">
    <property type="protein sequence ID" value="GAI58277.1"/>
    <property type="molecule type" value="Genomic_DNA"/>
</dbReference>
<accession>X1PPT0</accession>
<feature type="non-terminal residue" evidence="1">
    <location>
        <position position="1"/>
    </location>
</feature>
<dbReference type="AlphaFoldDB" id="X1PPT0"/>
<reference evidence="1" key="1">
    <citation type="journal article" date="2014" name="Front. Microbiol.">
        <title>High frequency of phylogenetically diverse reductive dehalogenase-homologous genes in deep subseafloor sedimentary metagenomes.</title>
        <authorList>
            <person name="Kawai M."/>
            <person name="Futagami T."/>
            <person name="Toyoda A."/>
            <person name="Takaki Y."/>
            <person name="Nishi S."/>
            <person name="Hori S."/>
            <person name="Arai W."/>
            <person name="Tsubouchi T."/>
            <person name="Morono Y."/>
            <person name="Uchiyama I."/>
            <person name="Ito T."/>
            <person name="Fujiyama A."/>
            <person name="Inagaki F."/>
            <person name="Takami H."/>
        </authorList>
    </citation>
    <scope>NUCLEOTIDE SEQUENCE</scope>
    <source>
        <strain evidence="1">Expedition CK06-06</strain>
    </source>
</reference>
<comment type="caution">
    <text evidence="1">The sequence shown here is derived from an EMBL/GenBank/DDBJ whole genome shotgun (WGS) entry which is preliminary data.</text>
</comment>
<sequence>KLSKLATEWWEKITKLCVDWANKIDAFCVTWWNKIKTFCVDQFSAIESPDDRSGHNPSGLDFRRLDRVQSLKKHPSILFAYSQSNQPLNSFLSGQVSFFVQPEHPCGGQFSIRDFRWRGRWDRPVVQLKPLGTLEVITHLLKQLQSLWCFENPIPVECPIDRRGHHPRRYLLWGT</sequence>
<evidence type="ECO:0000313" key="1">
    <source>
        <dbReference type="EMBL" id="GAI58277.1"/>
    </source>
</evidence>
<name>X1PPT0_9ZZZZ</name>
<organism evidence="1">
    <name type="scientific">marine sediment metagenome</name>
    <dbReference type="NCBI Taxonomy" id="412755"/>
    <lineage>
        <taxon>unclassified sequences</taxon>
        <taxon>metagenomes</taxon>
        <taxon>ecological metagenomes</taxon>
    </lineage>
</organism>
<gene>
    <name evidence="1" type="ORF">S06H3_53763</name>
</gene>
<proteinExistence type="predicted"/>